<dbReference type="Proteomes" id="UP000076394">
    <property type="component" value="Chromosome"/>
</dbReference>
<accession>A0A142VAN1</accession>
<dbReference type="RefSeq" id="WP_015407786.1">
    <property type="nucleotide sequence ID" value="NZ_CP011127.1"/>
</dbReference>
<reference evidence="1 2" key="1">
    <citation type="submission" date="2015-03" db="EMBL/GenBank/DDBJ databases">
        <title>Genomic characterization of Dehalococcoides mccartyi strain 11a5, an unusal plasmid-containing chloroethene dechlorinator.</title>
        <authorList>
            <person name="Zhao S."/>
            <person name="Ding C."/>
            <person name="He J."/>
        </authorList>
    </citation>
    <scope>NUCLEOTIDE SEQUENCE [LARGE SCALE GENOMIC DNA]</scope>
    <source>
        <strain evidence="1 2">11a5</strain>
    </source>
</reference>
<gene>
    <name evidence="1" type="ORF">Dm11a5_0835</name>
</gene>
<evidence type="ECO:0000313" key="1">
    <source>
        <dbReference type="EMBL" id="AMU86661.1"/>
    </source>
</evidence>
<protein>
    <submittedName>
        <fullName evidence="1">Uncharacterized protein</fullName>
    </submittedName>
</protein>
<organism evidence="1 2">
    <name type="scientific">Dehalococcoides mccartyi</name>
    <dbReference type="NCBI Taxonomy" id="61435"/>
    <lineage>
        <taxon>Bacteria</taxon>
        <taxon>Bacillati</taxon>
        <taxon>Chloroflexota</taxon>
        <taxon>Dehalococcoidia</taxon>
        <taxon>Dehalococcoidales</taxon>
        <taxon>Dehalococcoidaceae</taxon>
        <taxon>Dehalococcoides</taxon>
    </lineage>
</organism>
<dbReference type="AlphaFoldDB" id="A0A142VAN1"/>
<dbReference type="EMBL" id="CP011127">
    <property type="protein sequence ID" value="AMU86661.1"/>
    <property type="molecule type" value="Genomic_DNA"/>
</dbReference>
<sequence length="77" mass="9152">MLMNKPILAKEVQIYYDCGDQTEKNIARFLELNPELEIIDMKIDFVKFENESVLHGFVIYLQRSDVKKPETPSCWER</sequence>
<dbReference type="PATRIC" id="fig|61435.8.peg.833"/>
<name>A0A142VAN1_9CHLR</name>
<evidence type="ECO:0000313" key="2">
    <source>
        <dbReference type="Proteomes" id="UP000076394"/>
    </source>
</evidence>
<proteinExistence type="predicted"/>